<dbReference type="Proteomes" id="UP001057474">
    <property type="component" value="Chromosome"/>
</dbReference>
<name>A0ABY4Y767_9GAMM</name>
<gene>
    <name evidence="1" type="ORF">J2N86_09810</name>
</gene>
<sequence>MKKEEINWHEIILPKEHSQSVLSLEQEYLIYKEGKVIGKLTSPQPWNVPANWREHLMSNDDELDSVEDEEDKELLSFLMNKQLK</sequence>
<evidence type="ECO:0000313" key="1">
    <source>
        <dbReference type="EMBL" id="USQ12997.1"/>
    </source>
</evidence>
<dbReference type="RefSeq" id="WP_252579209.1">
    <property type="nucleotide sequence ID" value="NZ_CP071527.1"/>
</dbReference>
<protein>
    <submittedName>
        <fullName evidence="1">Uncharacterized protein</fullName>
    </submittedName>
</protein>
<evidence type="ECO:0000313" key="2">
    <source>
        <dbReference type="Proteomes" id="UP001057474"/>
    </source>
</evidence>
<reference evidence="1" key="1">
    <citation type="submission" date="2021-03" db="EMBL/GenBank/DDBJ databases">
        <title>Legionella lytica PCM 2298.</title>
        <authorList>
            <person name="Koper P."/>
        </authorList>
    </citation>
    <scope>NUCLEOTIDE SEQUENCE</scope>
    <source>
        <strain evidence="1">PCM 2298</strain>
    </source>
</reference>
<proteinExistence type="predicted"/>
<organism evidence="1 2">
    <name type="scientific">Legionella lytica</name>
    <dbReference type="NCBI Taxonomy" id="96232"/>
    <lineage>
        <taxon>Bacteria</taxon>
        <taxon>Pseudomonadati</taxon>
        <taxon>Pseudomonadota</taxon>
        <taxon>Gammaproteobacteria</taxon>
        <taxon>Legionellales</taxon>
        <taxon>Legionellaceae</taxon>
        <taxon>Legionella</taxon>
    </lineage>
</organism>
<accession>A0ABY4Y767</accession>
<dbReference type="EMBL" id="CP071527">
    <property type="protein sequence ID" value="USQ12997.1"/>
    <property type="molecule type" value="Genomic_DNA"/>
</dbReference>
<keyword evidence="2" id="KW-1185">Reference proteome</keyword>